<accession>A0A8H4QGY1</accession>
<evidence type="ECO:0000313" key="3">
    <source>
        <dbReference type="EMBL" id="KAF4610192.1"/>
    </source>
</evidence>
<feature type="compositionally biased region" description="Low complexity" evidence="1">
    <location>
        <begin position="293"/>
        <end position="308"/>
    </location>
</feature>
<dbReference type="EMBL" id="JAACJL010000059">
    <property type="protein sequence ID" value="KAF4610192.1"/>
    <property type="molecule type" value="Genomic_DNA"/>
</dbReference>
<feature type="region of interest" description="Disordered" evidence="1">
    <location>
        <begin position="417"/>
        <end position="514"/>
    </location>
</feature>
<feature type="compositionally biased region" description="Low complexity" evidence="1">
    <location>
        <begin position="201"/>
        <end position="248"/>
    </location>
</feature>
<comment type="caution">
    <text evidence="3">The sequence shown here is derived from an EMBL/GenBank/DDBJ whole genome shotgun (WGS) entry which is preliminary data.</text>
</comment>
<evidence type="ECO:0000313" key="4">
    <source>
        <dbReference type="Proteomes" id="UP000521872"/>
    </source>
</evidence>
<protein>
    <submittedName>
        <fullName evidence="3">Uncharacterized protein</fullName>
    </submittedName>
</protein>
<feature type="region of interest" description="Disordered" evidence="1">
    <location>
        <begin position="1"/>
        <end position="21"/>
    </location>
</feature>
<name>A0A8H4QGY1_9AGAR</name>
<evidence type="ECO:0000256" key="2">
    <source>
        <dbReference type="SAM" id="Phobius"/>
    </source>
</evidence>
<keyword evidence="4" id="KW-1185">Reference proteome</keyword>
<keyword evidence="2" id="KW-0472">Membrane</keyword>
<evidence type="ECO:0000256" key="1">
    <source>
        <dbReference type="SAM" id="MobiDB-lite"/>
    </source>
</evidence>
<feature type="region of interest" description="Disordered" evidence="1">
    <location>
        <begin position="201"/>
        <end position="254"/>
    </location>
</feature>
<feature type="compositionally biased region" description="Polar residues" evidence="1">
    <location>
        <begin position="419"/>
        <end position="432"/>
    </location>
</feature>
<gene>
    <name evidence="3" type="ORF">D9613_010368</name>
</gene>
<feature type="region of interest" description="Disordered" evidence="1">
    <location>
        <begin position="284"/>
        <end position="314"/>
    </location>
</feature>
<organism evidence="3 4">
    <name type="scientific">Agrocybe pediades</name>
    <dbReference type="NCBI Taxonomy" id="84607"/>
    <lineage>
        <taxon>Eukaryota</taxon>
        <taxon>Fungi</taxon>
        <taxon>Dikarya</taxon>
        <taxon>Basidiomycota</taxon>
        <taxon>Agaricomycotina</taxon>
        <taxon>Agaricomycetes</taxon>
        <taxon>Agaricomycetidae</taxon>
        <taxon>Agaricales</taxon>
        <taxon>Agaricineae</taxon>
        <taxon>Strophariaceae</taxon>
        <taxon>Agrocybe</taxon>
    </lineage>
</organism>
<proteinExistence type="predicted"/>
<feature type="transmembrane region" description="Helical" evidence="2">
    <location>
        <begin position="537"/>
        <end position="557"/>
    </location>
</feature>
<feature type="compositionally biased region" description="Basic residues" evidence="1">
    <location>
        <begin position="1"/>
        <end position="11"/>
    </location>
</feature>
<keyword evidence="2" id="KW-1133">Transmembrane helix</keyword>
<reference evidence="3 4" key="1">
    <citation type="submission" date="2019-12" db="EMBL/GenBank/DDBJ databases">
        <authorList>
            <person name="Floudas D."/>
            <person name="Bentzer J."/>
            <person name="Ahren D."/>
            <person name="Johansson T."/>
            <person name="Persson P."/>
            <person name="Tunlid A."/>
        </authorList>
    </citation>
    <scope>NUCLEOTIDE SEQUENCE [LARGE SCALE GENOMIC DNA]</scope>
    <source>
        <strain evidence="3 4">CBS 102.39</strain>
    </source>
</reference>
<dbReference type="AlphaFoldDB" id="A0A8H4QGY1"/>
<sequence length="586" mass="64907">MSLTTPRRRMPPRGAEDAPIFDKSHPRSLLQYLTELRYLFEQYNITDDQQKKSHAVRYLDYDTWELWQCLPEFSDPSASFYEFILALYDLYPDCLDAEHYSFLELEDFVRKTFSAGIHSLSDLGDYHRQFLTISSALIKSHRLSDLEKKRLYILGFNSSLRPQILDRLYLLHLDQHPDVPFDVQDVYQAAQFVLRSRLSSTASPSSSAPIPRSASPPAASSTSNSVNSSPSAFLPSIPESPPDSSTSETIRRVSKAHSASLTSSFASPVVNAVQPSKLSPAVAPESPKVVAHPTSVSNSSVPSPASSLVHKRPSSVDIKLHRQERLKQLEDQVHSLRRVQESVFNQQRVAFIQQLRYKSQDRDLVHLGSPSPSSHHSPSLSTISSDFVQVLSVQTAPDRSPSSPSIATAHSISDLKIGTRNSSETSASPTIDSPSLSVVPKPDSPPPTSPHSPSSSQPSPIVSTRSPHPEPSTLHQELPQSSLSSSASLSNVSDTSPSPPSVSTPSTAQDIVPIRPEASPHQLLRRQDAPSHFHRDFSFLFLFYIISFILSSLFFLLHRISRPCAPLRFPFSFSLGPPRFPVRKAR</sequence>
<feature type="compositionally biased region" description="Low complexity" evidence="1">
    <location>
        <begin position="451"/>
        <end position="463"/>
    </location>
</feature>
<keyword evidence="2" id="KW-0812">Transmembrane</keyword>
<feature type="compositionally biased region" description="Low complexity" evidence="1">
    <location>
        <begin position="478"/>
        <end position="496"/>
    </location>
</feature>
<dbReference type="Proteomes" id="UP000521872">
    <property type="component" value="Unassembled WGS sequence"/>
</dbReference>